<accession>A0ABW4ND06</accession>
<dbReference type="Proteomes" id="UP001597283">
    <property type="component" value="Unassembled WGS sequence"/>
</dbReference>
<organism evidence="2 3">
    <name type="scientific">Sphingomonas floccifaciens</name>
    <dbReference type="NCBI Taxonomy" id="1844115"/>
    <lineage>
        <taxon>Bacteria</taxon>
        <taxon>Pseudomonadati</taxon>
        <taxon>Pseudomonadota</taxon>
        <taxon>Alphaproteobacteria</taxon>
        <taxon>Sphingomonadales</taxon>
        <taxon>Sphingomonadaceae</taxon>
        <taxon>Sphingomonas</taxon>
    </lineage>
</organism>
<dbReference type="InterPro" id="IPR009875">
    <property type="entry name" value="PilZ_domain"/>
</dbReference>
<gene>
    <name evidence="2" type="ORF">ACFSC3_07450</name>
</gene>
<evidence type="ECO:0000313" key="2">
    <source>
        <dbReference type="EMBL" id="MFD1787404.1"/>
    </source>
</evidence>
<protein>
    <submittedName>
        <fullName evidence="2">PilZ domain-containing protein</fullName>
    </submittedName>
</protein>
<dbReference type="Pfam" id="PF07238">
    <property type="entry name" value="PilZ"/>
    <property type="match status" value="1"/>
</dbReference>
<evidence type="ECO:0000313" key="3">
    <source>
        <dbReference type="Proteomes" id="UP001597283"/>
    </source>
</evidence>
<proteinExistence type="predicted"/>
<comment type="caution">
    <text evidence="2">The sequence shown here is derived from an EMBL/GenBank/DDBJ whole genome shotgun (WGS) entry which is preliminary data.</text>
</comment>
<keyword evidence="3" id="KW-1185">Reference proteome</keyword>
<name>A0ABW4ND06_9SPHN</name>
<dbReference type="RefSeq" id="WP_380939788.1">
    <property type="nucleotide sequence ID" value="NZ_JBHUFC010000003.1"/>
</dbReference>
<evidence type="ECO:0000259" key="1">
    <source>
        <dbReference type="Pfam" id="PF07238"/>
    </source>
</evidence>
<sequence length="117" mass="12777">MDQPIRPLRANRTSVMLSGILHRHNRPAPTTHRVVNLSATGARLTGVEGMKVGEVVAITIGMVDNALAEVVRVEDNSVAIRFGDPIDVDQARIRRTTGTSVIPKAGWLADMQNAYHR</sequence>
<dbReference type="EMBL" id="JBHUFC010000003">
    <property type="protein sequence ID" value="MFD1787404.1"/>
    <property type="molecule type" value="Genomic_DNA"/>
</dbReference>
<feature type="domain" description="PilZ" evidence="1">
    <location>
        <begin position="11"/>
        <end position="93"/>
    </location>
</feature>
<reference evidence="3" key="1">
    <citation type="journal article" date="2019" name="Int. J. Syst. Evol. Microbiol.">
        <title>The Global Catalogue of Microorganisms (GCM) 10K type strain sequencing project: providing services to taxonomists for standard genome sequencing and annotation.</title>
        <authorList>
            <consortium name="The Broad Institute Genomics Platform"/>
            <consortium name="The Broad Institute Genome Sequencing Center for Infectious Disease"/>
            <person name="Wu L."/>
            <person name="Ma J."/>
        </authorList>
    </citation>
    <scope>NUCLEOTIDE SEQUENCE [LARGE SCALE GENOMIC DNA]</scope>
    <source>
        <strain evidence="3">Q85</strain>
    </source>
</reference>